<accession>D8LER5</accession>
<evidence type="ECO:0000256" key="3">
    <source>
        <dbReference type="ARBA" id="ARBA00023163"/>
    </source>
</evidence>
<dbReference type="InterPro" id="IPR024738">
    <property type="entry name" value="Hfi1/Tada1"/>
</dbReference>
<dbReference type="InParanoid" id="D8LER5"/>
<sequence>MAEAVAAELAAAETGGTGGGQNAVTDEHLYQDPASLKWKIFEAVAKANGQRAFETYWSALRDFMHGWLPRGGLDEALDASLGADNLHLHNELILCLLNNARCRYLPADLVSQVPASFRGKVVHTTAAAPPAAAAAAAAAAEKPPPAAIPRRPVPVLNGSNSGSSPCGKSGLSNGSGGGGGNDAIAAAAAASLPFQGKRAEGLLLNAEGYAVDGSGLSAAPVKTEFGSGAKPATQAPGVAKLETTAARSGLTSAVAPSAGDDAVSSPGGERRRDDDRIPRGERGGVDCLVEAELLSRDAQLLEDEIEASFGTGSDLWHPWSSREEWGSGRLERSSSQGVKRPAPLSQETNSTGCYANERDTKSLKTEGGVAAAGGGGSAANGALYCPEPRSTTREMKGAAPALEQAAARAAAEQLSPSHRSQRVPGARALAPFLQAVTASQKMKVSHEVCRVMTAGVKEYLRRIIEACLVNARDGRRRGKVEVKAGVRGIAPAANPSKASNGAVAPPPGGVKKQVGAASPGATTPTAAATLMSPPAPAPAARGVGGGGSGGGVLTPGHLQSALETTPRLVGPPSSTRAQWRRVATYAAAGGGVPQLPGTGVRGIGWSFVPPSFY</sequence>
<dbReference type="PANTHER" id="PTHR21277">
    <property type="entry name" value="TRANSCRIPTIONAL ADAPTER 1"/>
    <property type="match status" value="1"/>
</dbReference>
<evidence type="ECO:0000313" key="7">
    <source>
        <dbReference type="Proteomes" id="UP000002630"/>
    </source>
</evidence>
<dbReference type="GO" id="GO:0006357">
    <property type="term" value="P:regulation of transcription by RNA polymerase II"/>
    <property type="evidence" value="ECO:0007669"/>
    <property type="project" value="TreeGrafter"/>
</dbReference>
<evidence type="ECO:0000256" key="4">
    <source>
        <dbReference type="ARBA" id="ARBA00023242"/>
    </source>
</evidence>
<gene>
    <name evidence="6" type="ORF">Esi_0137_0092</name>
</gene>
<dbReference type="EMBL" id="FN647981">
    <property type="protein sequence ID" value="CBN78628.1"/>
    <property type="molecule type" value="Genomic_DNA"/>
</dbReference>
<keyword evidence="4" id="KW-0539">Nucleus</keyword>
<dbReference type="GO" id="GO:0003713">
    <property type="term" value="F:transcription coactivator activity"/>
    <property type="evidence" value="ECO:0007669"/>
    <property type="project" value="TreeGrafter"/>
</dbReference>
<name>D8LER5_ECTSI</name>
<feature type="compositionally biased region" description="Low complexity" evidence="5">
    <location>
        <begin position="514"/>
        <end position="532"/>
    </location>
</feature>
<dbReference type="EMBL" id="FN649752">
    <property type="protein sequence ID" value="CBN78628.1"/>
    <property type="molecule type" value="Genomic_DNA"/>
</dbReference>
<evidence type="ECO:0000256" key="1">
    <source>
        <dbReference type="ARBA" id="ARBA00004123"/>
    </source>
</evidence>
<feature type="compositionally biased region" description="Basic and acidic residues" evidence="5">
    <location>
        <begin position="268"/>
        <end position="283"/>
    </location>
</feature>
<feature type="region of interest" description="Disordered" evidence="5">
    <location>
        <begin position="249"/>
        <end position="283"/>
    </location>
</feature>
<evidence type="ECO:0000313" key="6">
    <source>
        <dbReference type="EMBL" id="CBN78628.1"/>
    </source>
</evidence>
<organism evidence="6 7">
    <name type="scientific">Ectocarpus siliculosus</name>
    <name type="common">Brown alga</name>
    <name type="synonym">Conferva siliculosa</name>
    <dbReference type="NCBI Taxonomy" id="2880"/>
    <lineage>
        <taxon>Eukaryota</taxon>
        <taxon>Sar</taxon>
        <taxon>Stramenopiles</taxon>
        <taxon>Ochrophyta</taxon>
        <taxon>PX clade</taxon>
        <taxon>Phaeophyceae</taxon>
        <taxon>Ectocarpales</taxon>
        <taxon>Ectocarpaceae</taxon>
        <taxon>Ectocarpus</taxon>
    </lineage>
</organism>
<dbReference type="Proteomes" id="UP000002630">
    <property type="component" value="Linkage Group LG27"/>
</dbReference>
<dbReference type="OrthoDB" id="10428618at2759"/>
<keyword evidence="7" id="KW-1185">Reference proteome</keyword>
<dbReference type="GO" id="GO:0000124">
    <property type="term" value="C:SAGA complex"/>
    <property type="evidence" value="ECO:0007669"/>
    <property type="project" value="TreeGrafter"/>
</dbReference>
<proteinExistence type="predicted"/>
<dbReference type="PANTHER" id="PTHR21277:SF5">
    <property type="entry name" value="TRANSCRIPTIONAL ADAPTER 1"/>
    <property type="match status" value="1"/>
</dbReference>
<evidence type="ECO:0000256" key="2">
    <source>
        <dbReference type="ARBA" id="ARBA00023015"/>
    </source>
</evidence>
<comment type="subcellular location">
    <subcellularLocation>
        <location evidence="1">Nucleus</location>
    </subcellularLocation>
</comment>
<dbReference type="Pfam" id="PF12767">
    <property type="entry name" value="SAGA-Tad1"/>
    <property type="match status" value="1"/>
</dbReference>
<keyword evidence="3" id="KW-0804">Transcription</keyword>
<feature type="region of interest" description="Disordered" evidence="5">
    <location>
        <begin position="327"/>
        <end position="358"/>
    </location>
</feature>
<dbReference type="AlphaFoldDB" id="D8LER5"/>
<reference evidence="6 7" key="1">
    <citation type="journal article" date="2010" name="Nature">
        <title>The Ectocarpus genome and the independent evolution of multicellularity in brown algae.</title>
        <authorList>
            <person name="Cock J.M."/>
            <person name="Sterck L."/>
            <person name="Rouze P."/>
            <person name="Scornet D."/>
            <person name="Allen A.E."/>
            <person name="Amoutzias G."/>
            <person name="Anthouard V."/>
            <person name="Artiguenave F."/>
            <person name="Aury J.M."/>
            <person name="Badger J.H."/>
            <person name="Beszteri B."/>
            <person name="Billiau K."/>
            <person name="Bonnet E."/>
            <person name="Bothwell J.H."/>
            <person name="Bowler C."/>
            <person name="Boyen C."/>
            <person name="Brownlee C."/>
            <person name="Carrano C.J."/>
            <person name="Charrier B."/>
            <person name="Cho G.Y."/>
            <person name="Coelho S.M."/>
            <person name="Collen J."/>
            <person name="Corre E."/>
            <person name="Da Silva C."/>
            <person name="Delage L."/>
            <person name="Delaroque N."/>
            <person name="Dittami S.M."/>
            <person name="Doulbeau S."/>
            <person name="Elias M."/>
            <person name="Farnham G."/>
            <person name="Gachon C.M."/>
            <person name="Gschloessl B."/>
            <person name="Heesch S."/>
            <person name="Jabbari K."/>
            <person name="Jubin C."/>
            <person name="Kawai H."/>
            <person name="Kimura K."/>
            <person name="Kloareg B."/>
            <person name="Kupper F.C."/>
            <person name="Lang D."/>
            <person name="Le Bail A."/>
            <person name="Leblanc C."/>
            <person name="Lerouge P."/>
            <person name="Lohr M."/>
            <person name="Lopez P.J."/>
            <person name="Martens C."/>
            <person name="Maumus F."/>
            <person name="Michel G."/>
            <person name="Miranda-Saavedra D."/>
            <person name="Morales J."/>
            <person name="Moreau H."/>
            <person name="Motomura T."/>
            <person name="Nagasato C."/>
            <person name="Napoli C.A."/>
            <person name="Nelson D.R."/>
            <person name="Nyvall-Collen P."/>
            <person name="Peters A.F."/>
            <person name="Pommier C."/>
            <person name="Potin P."/>
            <person name="Poulain J."/>
            <person name="Quesneville H."/>
            <person name="Read B."/>
            <person name="Rensing S.A."/>
            <person name="Ritter A."/>
            <person name="Rousvoal S."/>
            <person name="Samanta M."/>
            <person name="Samson G."/>
            <person name="Schroeder D.C."/>
            <person name="Segurens B."/>
            <person name="Strittmatter M."/>
            <person name="Tonon T."/>
            <person name="Tregear J.W."/>
            <person name="Valentin K."/>
            <person name="von Dassow P."/>
            <person name="Yamagishi T."/>
            <person name="Van de Peer Y."/>
            <person name="Wincker P."/>
        </authorList>
    </citation>
    <scope>NUCLEOTIDE SEQUENCE [LARGE SCALE GENOMIC DNA]</scope>
    <source>
        <strain evidence="7">Ec32 / CCAP1310/4</strain>
    </source>
</reference>
<feature type="region of interest" description="Disordered" evidence="5">
    <location>
        <begin position="142"/>
        <end position="175"/>
    </location>
</feature>
<feature type="region of interest" description="Disordered" evidence="5">
    <location>
        <begin position="493"/>
        <end position="549"/>
    </location>
</feature>
<protein>
    <submittedName>
        <fullName evidence="6">Uncharacterized protein</fullName>
    </submittedName>
</protein>
<keyword evidence="2" id="KW-0805">Transcription regulation</keyword>
<dbReference type="GO" id="GO:0005634">
    <property type="term" value="C:nucleus"/>
    <property type="evidence" value="ECO:0007669"/>
    <property type="project" value="UniProtKB-SubCell"/>
</dbReference>
<feature type="compositionally biased region" description="Polar residues" evidence="5">
    <location>
        <begin position="157"/>
        <end position="166"/>
    </location>
</feature>
<evidence type="ECO:0000256" key="5">
    <source>
        <dbReference type="SAM" id="MobiDB-lite"/>
    </source>
</evidence>